<reference evidence="2" key="1">
    <citation type="journal article" date="2023" name="Mol. Phylogenet. Evol.">
        <title>Genome-scale phylogeny and comparative genomics of the fungal order Sordariales.</title>
        <authorList>
            <person name="Hensen N."/>
            <person name="Bonometti L."/>
            <person name="Westerberg I."/>
            <person name="Brannstrom I.O."/>
            <person name="Guillou S."/>
            <person name="Cros-Aarteil S."/>
            <person name="Calhoun S."/>
            <person name="Haridas S."/>
            <person name="Kuo A."/>
            <person name="Mondo S."/>
            <person name="Pangilinan J."/>
            <person name="Riley R."/>
            <person name="LaButti K."/>
            <person name="Andreopoulos B."/>
            <person name="Lipzen A."/>
            <person name="Chen C."/>
            <person name="Yan M."/>
            <person name="Daum C."/>
            <person name="Ng V."/>
            <person name="Clum A."/>
            <person name="Steindorff A."/>
            <person name="Ohm R.A."/>
            <person name="Martin F."/>
            <person name="Silar P."/>
            <person name="Natvig D.O."/>
            <person name="Lalanne C."/>
            <person name="Gautier V."/>
            <person name="Ament-Velasquez S.L."/>
            <person name="Kruys A."/>
            <person name="Hutchinson M.I."/>
            <person name="Powell A.J."/>
            <person name="Barry K."/>
            <person name="Miller A.N."/>
            <person name="Grigoriev I.V."/>
            <person name="Debuchy R."/>
            <person name="Gladieux P."/>
            <person name="Hiltunen Thoren M."/>
            <person name="Johannesson H."/>
        </authorList>
    </citation>
    <scope>NUCLEOTIDE SEQUENCE</scope>
    <source>
        <strain evidence="2">CBS 508.74</strain>
    </source>
</reference>
<accession>A0AAN6TJQ4</accession>
<sequence length="115" mass="12838">MSKQGRILMDLIRQLTDAESFGIARSPLVPKTAAEFAGPKADIPETEAEELKAKIEKQEEVQKKQKDAQWETNQVLRPSEKVETCIKTTPTSRSAARLGMEDRSPIARIEEADIS</sequence>
<comment type="caution">
    <text evidence="2">The sequence shown here is derived from an EMBL/GenBank/DDBJ whole genome shotgun (WGS) entry which is preliminary data.</text>
</comment>
<dbReference type="EMBL" id="MU853334">
    <property type="protein sequence ID" value="KAK4115754.1"/>
    <property type="molecule type" value="Genomic_DNA"/>
</dbReference>
<evidence type="ECO:0000313" key="3">
    <source>
        <dbReference type="Proteomes" id="UP001302812"/>
    </source>
</evidence>
<keyword evidence="3" id="KW-1185">Reference proteome</keyword>
<evidence type="ECO:0000256" key="1">
    <source>
        <dbReference type="SAM" id="MobiDB-lite"/>
    </source>
</evidence>
<dbReference type="AlphaFoldDB" id="A0AAN6TJQ4"/>
<protein>
    <submittedName>
        <fullName evidence="2">Uncharacterized protein</fullName>
    </submittedName>
</protein>
<feature type="compositionally biased region" description="Basic and acidic residues" evidence="1">
    <location>
        <begin position="99"/>
        <end position="115"/>
    </location>
</feature>
<dbReference type="RefSeq" id="XP_064673324.1">
    <property type="nucleotide sequence ID" value="XM_064814491.1"/>
</dbReference>
<dbReference type="GeneID" id="89938616"/>
<evidence type="ECO:0000313" key="2">
    <source>
        <dbReference type="EMBL" id="KAK4115754.1"/>
    </source>
</evidence>
<feature type="region of interest" description="Disordered" evidence="1">
    <location>
        <begin position="87"/>
        <end position="115"/>
    </location>
</feature>
<name>A0AAN6TJQ4_9PEZI</name>
<gene>
    <name evidence="2" type="ORF">N656DRAFT_775708</name>
</gene>
<dbReference type="Proteomes" id="UP001302812">
    <property type="component" value="Unassembled WGS sequence"/>
</dbReference>
<proteinExistence type="predicted"/>
<reference evidence="2" key="2">
    <citation type="submission" date="2023-05" db="EMBL/GenBank/DDBJ databases">
        <authorList>
            <consortium name="Lawrence Berkeley National Laboratory"/>
            <person name="Steindorff A."/>
            <person name="Hensen N."/>
            <person name="Bonometti L."/>
            <person name="Westerberg I."/>
            <person name="Brannstrom I.O."/>
            <person name="Guillou S."/>
            <person name="Cros-Aarteil S."/>
            <person name="Calhoun S."/>
            <person name="Haridas S."/>
            <person name="Kuo A."/>
            <person name="Mondo S."/>
            <person name="Pangilinan J."/>
            <person name="Riley R."/>
            <person name="Labutti K."/>
            <person name="Andreopoulos B."/>
            <person name="Lipzen A."/>
            <person name="Chen C."/>
            <person name="Yanf M."/>
            <person name="Daum C."/>
            <person name="Ng V."/>
            <person name="Clum A."/>
            <person name="Ohm R."/>
            <person name="Martin F."/>
            <person name="Silar P."/>
            <person name="Natvig D."/>
            <person name="Lalanne C."/>
            <person name="Gautier V."/>
            <person name="Ament-Velasquez S.L."/>
            <person name="Kruys A."/>
            <person name="Hutchinson M.I."/>
            <person name="Powell A.J."/>
            <person name="Barry K."/>
            <person name="Miller A.N."/>
            <person name="Grigoriev I.V."/>
            <person name="Debuchy R."/>
            <person name="Gladieux P."/>
            <person name="Thoren M.H."/>
            <person name="Johannesson H."/>
        </authorList>
    </citation>
    <scope>NUCLEOTIDE SEQUENCE</scope>
    <source>
        <strain evidence="2">CBS 508.74</strain>
    </source>
</reference>
<organism evidence="2 3">
    <name type="scientific">Canariomyces notabilis</name>
    <dbReference type="NCBI Taxonomy" id="2074819"/>
    <lineage>
        <taxon>Eukaryota</taxon>
        <taxon>Fungi</taxon>
        <taxon>Dikarya</taxon>
        <taxon>Ascomycota</taxon>
        <taxon>Pezizomycotina</taxon>
        <taxon>Sordariomycetes</taxon>
        <taxon>Sordariomycetidae</taxon>
        <taxon>Sordariales</taxon>
        <taxon>Chaetomiaceae</taxon>
        <taxon>Canariomyces</taxon>
    </lineage>
</organism>